<gene>
    <name evidence="1" type="ORF">SCALOS_LOCUS5721</name>
</gene>
<protein>
    <submittedName>
        <fullName evidence="1">4035_t:CDS:1</fullName>
    </submittedName>
</protein>
<reference evidence="1" key="1">
    <citation type="submission" date="2021-06" db="EMBL/GenBank/DDBJ databases">
        <authorList>
            <person name="Kallberg Y."/>
            <person name="Tangrot J."/>
            <person name="Rosling A."/>
        </authorList>
    </citation>
    <scope>NUCLEOTIDE SEQUENCE</scope>
    <source>
        <strain evidence="1">AU212A</strain>
    </source>
</reference>
<proteinExistence type="predicted"/>
<keyword evidence="2" id="KW-1185">Reference proteome</keyword>
<organism evidence="1 2">
    <name type="scientific">Scutellospora calospora</name>
    <dbReference type="NCBI Taxonomy" id="85575"/>
    <lineage>
        <taxon>Eukaryota</taxon>
        <taxon>Fungi</taxon>
        <taxon>Fungi incertae sedis</taxon>
        <taxon>Mucoromycota</taxon>
        <taxon>Glomeromycotina</taxon>
        <taxon>Glomeromycetes</taxon>
        <taxon>Diversisporales</taxon>
        <taxon>Gigasporaceae</taxon>
        <taxon>Scutellospora</taxon>
    </lineage>
</organism>
<name>A0ACA9M3A2_9GLOM</name>
<evidence type="ECO:0000313" key="1">
    <source>
        <dbReference type="EMBL" id="CAG8567313.1"/>
    </source>
</evidence>
<feature type="non-terminal residue" evidence="1">
    <location>
        <position position="1"/>
    </location>
</feature>
<accession>A0ACA9M3A2</accession>
<dbReference type="Proteomes" id="UP000789860">
    <property type="component" value="Unassembled WGS sequence"/>
</dbReference>
<sequence length="53" mass="6459">IKYEKEDSKENCSLCTRQDKKCVIFKPQYMEKHIVELTKEVQRDKEEIQDLKI</sequence>
<evidence type="ECO:0000313" key="2">
    <source>
        <dbReference type="Proteomes" id="UP000789860"/>
    </source>
</evidence>
<comment type="caution">
    <text evidence="1">The sequence shown here is derived from an EMBL/GenBank/DDBJ whole genome shotgun (WGS) entry which is preliminary data.</text>
</comment>
<dbReference type="EMBL" id="CAJVPM010009822">
    <property type="protein sequence ID" value="CAG8567313.1"/>
    <property type="molecule type" value="Genomic_DNA"/>
</dbReference>